<organism evidence="1 2">
    <name type="scientific">Mesorhizobium metallidurans STM 2683</name>
    <dbReference type="NCBI Taxonomy" id="1297569"/>
    <lineage>
        <taxon>Bacteria</taxon>
        <taxon>Pseudomonadati</taxon>
        <taxon>Pseudomonadota</taxon>
        <taxon>Alphaproteobacteria</taxon>
        <taxon>Hyphomicrobiales</taxon>
        <taxon>Phyllobacteriaceae</taxon>
        <taxon>Mesorhizobium</taxon>
    </lineage>
</organism>
<dbReference type="AlphaFoldDB" id="M5ERK9"/>
<comment type="caution">
    <text evidence="1">The sequence shown here is derived from an EMBL/GenBank/DDBJ whole genome shotgun (WGS) entry which is preliminary data.</text>
</comment>
<accession>M5ERK9</accession>
<sequence length="73" mass="8265">MINLGRTVALPTKATMSAAEIQTTLNADRRLIEKWRVRYGFPRPSRRQGKTTLTPTAEIAAFLNERGCKISWC</sequence>
<protein>
    <submittedName>
        <fullName evidence="1">Uncharacterized protein</fullName>
    </submittedName>
</protein>
<gene>
    <name evidence="1" type="ORF">MESS2_350082</name>
</gene>
<dbReference type="Proteomes" id="UP000012062">
    <property type="component" value="Unassembled WGS sequence"/>
</dbReference>
<keyword evidence="2" id="KW-1185">Reference proteome</keyword>
<dbReference type="EMBL" id="CAUM01000101">
    <property type="protein sequence ID" value="CCV06710.1"/>
    <property type="molecule type" value="Genomic_DNA"/>
</dbReference>
<proteinExistence type="predicted"/>
<evidence type="ECO:0000313" key="2">
    <source>
        <dbReference type="Proteomes" id="UP000012062"/>
    </source>
</evidence>
<reference evidence="1 2" key="1">
    <citation type="submission" date="2013-02" db="EMBL/GenBank/DDBJ databases">
        <authorList>
            <person name="Genoscope - CEA"/>
        </authorList>
    </citation>
    <scope>NUCLEOTIDE SEQUENCE [LARGE SCALE GENOMIC DNA]</scope>
    <source>
        <strain evidence="1 2">STM 2683</strain>
    </source>
</reference>
<dbReference type="STRING" id="1297569.MESS2_350082"/>
<name>M5ERK9_9HYPH</name>
<evidence type="ECO:0000313" key="1">
    <source>
        <dbReference type="EMBL" id="CCV06710.1"/>
    </source>
</evidence>